<feature type="non-terminal residue" evidence="2">
    <location>
        <position position="153"/>
    </location>
</feature>
<organism evidence="2 3">
    <name type="scientific">Pristionchus fissidentatus</name>
    <dbReference type="NCBI Taxonomy" id="1538716"/>
    <lineage>
        <taxon>Eukaryota</taxon>
        <taxon>Metazoa</taxon>
        <taxon>Ecdysozoa</taxon>
        <taxon>Nematoda</taxon>
        <taxon>Chromadorea</taxon>
        <taxon>Rhabditida</taxon>
        <taxon>Rhabditina</taxon>
        <taxon>Diplogasteromorpha</taxon>
        <taxon>Diplogasteroidea</taxon>
        <taxon>Neodiplogasteridae</taxon>
        <taxon>Pristionchus</taxon>
    </lineage>
</organism>
<sequence length="153" mass="16983">INGQSFWELNSTRIDPTTVVKCIPEVPCKTPNITTMCGKGKESHRCLVSIKDHLPHCSNNNLKVDGKKGATITCDEDTELYMLDGKVMPNNTKLECGELGPDFDEKTLQQCSGQPEESVTKWQIMTGVVGVLLAATIGVFVWQLMSFMKVYKK</sequence>
<dbReference type="EMBL" id="BTSY01000003">
    <property type="protein sequence ID" value="GMT20222.1"/>
    <property type="molecule type" value="Genomic_DNA"/>
</dbReference>
<keyword evidence="3" id="KW-1185">Reference proteome</keyword>
<reference evidence="2" key="1">
    <citation type="submission" date="2023-10" db="EMBL/GenBank/DDBJ databases">
        <title>Genome assembly of Pristionchus species.</title>
        <authorList>
            <person name="Yoshida K."/>
            <person name="Sommer R.J."/>
        </authorList>
    </citation>
    <scope>NUCLEOTIDE SEQUENCE</scope>
    <source>
        <strain evidence="2">RS5133</strain>
    </source>
</reference>
<keyword evidence="1" id="KW-0472">Membrane</keyword>
<accession>A0AAV5VNF8</accession>
<keyword evidence="1" id="KW-0812">Transmembrane</keyword>
<protein>
    <recommendedName>
        <fullName evidence="4">SRCR domain-containing protein</fullName>
    </recommendedName>
</protein>
<gene>
    <name evidence="2" type="ORF">PFISCL1PPCAC_11519</name>
</gene>
<proteinExistence type="predicted"/>
<feature type="transmembrane region" description="Helical" evidence="1">
    <location>
        <begin position="122"/>
        <end position="145"/>
    </location>
</feature>
<feature type="non-terminal residue" evidence="2">
    <location>
        <position position="1"/>
    </location>
</feature>
<evidence type="ECO:0000313" key="3">
    <source>
        <dbReference type="Proteomes" id="UP001432322"/>
    </source>
</evidence>
<comment type="caution">
    <text evidence="2">The sequence shown here is derived from an EMBL/GenBank/DDBJ whole genome shotgun (WGS) entry which is preliminary data.</text>
</comment>
<evidence type="ECO:0000256" key="1">
    <source>
        <dbReference type="SAM" id="Phobius"/>
    </source>
</evidence>
<evidence type="ECO:0008006" key="4">
    <source>
        <dbReference type="Google" id="ProtNLM"/>
    </source>
</evidence>
<dbReference type="Proteomes" id="UP001432322">
    <property type="component" value="Unassembled WGS sequence"/>
</dbReference>
<keyword evidence="1" id="KW-1133">Transmembrane helix</keyword>
<name>A0AAV5VNF8_9BILA</name>
<dbReference type="AlphaFoldDB" id="A0AAV5VNF8"/>
<evidence type="ECO:0000313" key="2">
    <source>
        <dbReference type="EMBL" id="GMT20222.1"/>
    </source>
</evidence>